<gene>
    <name evidence="1" type="ORF">ACFOZ9_14420</name>
</gene>
<dbReference type="PANTHER" id="PTHR40518:SF1">
    <property type="entry name" value="ACETOACETATE DECARBOXYLASE"/>
    <property type="match status" value="1"/>
</dbReference>
<dbReference type="PANTHER" id="PTHR40518">
    <property type="entry name" value="ACETOACETATE DECARBOXYLASE"/>
    <property type="match status" value="1"/>
</dbReference>
<reference evidence="2" key="1">
    <citation type="journal article" date="2019" name="Int. J. Syst. Evol. Microbiol.">
        <title>The Global Catalogue of Microorganisms (GCM) 10K type strain sequencing project: providing services to taxonomists for standard genome sequencing and annotation.</title>
        <authorList>
            <consortium name="The Broad Institute Genomics Platform"/>
            <consortium name="The Broad Institute Genome Sequencing Center for Infectious Disease"/>
            <person name="Wu L."/>
            <person name="Ma J."/>
        </authorList>
    </citation>
    <scope>NUCLEOTIDE SEQUENCE [LARGE SCALE GENOMIC DNA]</scope>
    <source>
        <strain evidence="2">CCUG 56029</strain>
    </source>
</reference>
<evidence type="ECO:0000313" key="2">
    <source>
        <dbReference type="Proteomes" id="UP001595998"/>
    </source>
</evidence>
<evidence type="ECO:0000313" key="1">
    <source>
        <dbReference type="EMBL" id="MFC4427409.1"/>
    </source>
</evidence>
<dbReference type="RefSeq" id="WP_380040863.1">
    <property type="nucleotide sequence ID" value="NZ_JBHSEH010000022.1"/>
</dbReference>
<dbReference type="Gene3D" id="2.40.400.10">
    <property type="entry name" value="Acetoacetate decarboxylase-like"/>
    <property type="match status" value="1"/>
</dbReference>
<proteinExistence type="predicted"/>
<dbReference type="InterPro" id="IPR023375">
    <property type="entry name" value="ADC_dom_sf"/>
</dbReference>
<keyword evidence="2" id="KW-1185">Reference proteome</keyword>
<dbReference type="EMBL" id="JBHSEH010000022">
    <property type="protein sequence ID" value="MFC4427409.1"/>
    <property type="molecule type" value="Genomic_DNA"/>
</dbReference>
<accession>A0ABV8XR96</accession>
<dbReference type="SUPFAM" id="SSF160104">
    <property type="entry name" value="Acetoacetate decarboxylase-like"/>
    <property type="match status" value="1"/>
</dbReference>
<protein>
    <recommendedName>
        <fullName evidence="3">Acetoacetate decarboxylase</fullName>
    </recommendedName>
</protein>
<name>A0ABV8XR96_9DEIO</name>
<sequence>MTPPPWRLIGRGLLALYAPAYRHPPGALMLVRYAASPVGPYDELLWLEWASGLLRGRPVVRNIVVSSEDSVFWGRHNWALPKRLASFEWPTPTQVRVRTPGGSPLATLDFSAVSWSMHAHLELVPRYLRTVAQPALDGPGRVDTVVGGTAWLGPARLLHADLGGLTNALRGRAPIATLHVPEFALVFPAGTWRLPREKA</sequence>
<organism evidence="1 2">
    <name type="scientific">Deinococcus navajonensis</name>
    <dbReference type="NCBI Taxonomy" id="309884"/>
    <lineage>
        <taxon>Bacteria</taxon>
        <taxon>Thermotogati</taxon>
        <taxon>Deinococcota</taxon>
        <taxon>Deinococci</taxon>
        <taxon>Deinococcales</taxon>
        <taxon>Deinococcaceae</taxon>
        <taxon>Deinococcus</taxon>
    </lineage>
</organism>
<evidence type="ECO:0008006" key="3">
    <source>
        <dbReference type="Google" id="ProtNLM"/>
    </source>
</evidence>
<comment type="caution">
    <text evidence="1">The sequence shown here is derived from an EMBL/GenBank/DDBJ whole genome shotgun (WGS) entry which is preliminary data.</text>
</comment>
<dbReference type="Proteomes" id="UP001595998">
    <property type="component" value="Unassembled WGS sequence"/>
</dbReference>